<dbReference type="AlphaFoldDB" id="A0A7D9KYU4"/>
<dbReference type="GO" id="GO:0045505">
    <property type="term" value="F:dynein intermediate chain binding"/>
    <property type="evidence" value="ECO:0007669"/>
    <property type="project" value="InterPro"/>
</dbReference>
<comment type="caution">
    <text evidence="1">The sequence shown here is derived from an EMBL/GenBank/DDBJ whole genome shotgun (WGS) entry which is preliminary data.</text>
</comment>
<organism evidence="1 2">
    <name type="scientific">Paramuricea clavata</name>
    <name type="common">Red gorgonian</name>
    <name type="synonym">Violescent sea-whip</name>
    <dbReference type="NCBI Taxonomy" id="317549"/>
    <lineage>
        <taxon>Eukaryota</taxon>
        <taxon>Metazoa</taxon>
        <taxon>Cnidaria</taxon>
        <taxon>Anthozoa</taxon>
        <taxon>Octocorallia</taxon>
        <taxon>Malacalcyonacea</taxon>
        <taxon>Plexauridae</taxon>
        <taxon>Paramuricea</taxon>
    </lineage>
</organism>
<sequence>MPALETYGAQPPNELLRQYCDHNGWYDRKQIGAFRELVDINLLGAMGPPGGGRMAW</sequence>
<evidence type="ECO:0000313" key="2">
    <source>
        <dbReference type="Proteomes" id="UP001152795"/>
    </source>
</evidence>
<dbReference type="PANTHER" id="PTHR22878:SF73">
    <property type="entry name" value="DYNEIN AXONEMAL HEAVY CHAIN 1"/>
    <property type="match status" value="1"/>
</dbReference>
<accession>A0A7D9KYU4</accession>
<dbReference type="GO" id="GO:0030286">
    <property type="term" value="C:dynein complex"/>
    <property type="evidence" value="ECO:0007669"/>
    <property type="project" value="InterPro"/>
</dbReference>
<proteinExistence type="predicted"/>
<dbReference type="InterPro" id="IPR027417">
    <property type="entry name" value="P-loop_NTPase"/>
</dbReference>
<dbReference type="InterPro" id="IPR026983">
    <property type="entry name" value="DHC"/>
</dbReference>
<reference evidence="1" key="1">
    <citation type="submission" date="2020-04" db="EMBL/GenBank/DDBJ databases">
        <authorList>
            <person name="Alioto T."/>
            <person name="Alioto T."/>
            <person name="Gomez Garrido J."/>
        </authorList>
    </citation>
    <scope>NUCLEOTIDE SEQUENCE</scope>
    <source>
        <strain evidence="1">A484AB</strain>
    </source>
</reference>
<dbReference type="GO" id="GO:0051959">
    <property type="term" value="F:dynein light intermediate chain binding"/>
    <property type="evidence" value="ECO:0007669"/>
    <property type="project" value="InterPro"/>
</dbReference>
<dbReference type="Pfam" id="PF12775">
    <property type="entry name" value="AAA_7"/>
    <property type="match status" value="1"/>
</dbReference>
<gene>
    <name evidence="1" type="ORF">PACLA_8A070388</name>
</gene>
<dbReference type="EMBL" id="CACRXK020011990">
    <property type="protein sequence ID" value="CAB4022461.1"/>
    <property type="molecule type" value="Genomic_DNA"/>
</dbReference>
<dbReference type="PANTHER" id="PTHR22878">
    <property type="entry name" value="DYNEIN HEAVY CHAIN 6, AXONEMAL-LIKE-RELATED"/>
    <property type="match status" value="1"/>
</dbReference>
<dbReference type="OrthoDB" id="424310at2759"/>
<dbReference type="GO" id="GO:0007018">
    <property type="term" value="P:microtubule-based movement"/>
    <property type="evidence" value="ECO:0007669"/>
    <property type="project" value="InterPro"/>
</dbReference>
<keyword evidence="2" id="KW-1185">Reference proteome</keyword>
<evidence type="ECO:0000313" key="1">
    <source>
        <dbReference type="EMBL" id="CAB4022461.1"/>
    </source>
</evidence>
<dbReference type="Proteomes" id="UP001152795">
    <property type="component" value="Unassembled WGS sequence"/>
</dbReference>
<protein>
    <submittedName>
        <fullName evidence="1">Dynein heavy chain 1, axonemal</fullName>
    </submittedName>
</protein>
<dbReference type="Gene3D" id="3.40.50.300">
    <property type="entry name" value="P-loop containing nucleotide triphosphate hydrolases"/>
    <property type="match status" value="1"/>
</dbReference>
<name>A0A7D9KYU4_PARCT</name>